<accession>A0A3N2C1E0</accession>
<dbReference type="EMBL" id="RKHL01000001">
    <property type="protein sequence ID" value="ROR81124.1"/>
    <property type="molecule type" value="Genomic_DNA"/>
</dbReference>
<proteinExistence type="predicted"/>
<organism evidence="1 2">
    <name type="scientific">Plantibacter flavus</name>
    <dbReference type="NCBI Taxonomy" id="150123"/>
    <lineage>
        <taxon>Bacteria</taxon>
        <taxon>Bacillati</taxon>
        <taxon>Actinomycetota</taxon>
        <taxon>Actinomycetes</taxon>
        <taxon>Micrococcales</taxon>
        <taxon>Microbacteriaceae</taxon>
        <taxon>Plantibacter</taxon>
    </lineage>
</organism>
<protein>
    <recommendedName>
        <fullName evidence="3">P22 coat protein Gp5</fullName>
    </recommendedName>
</protein>
<evidence type="ECO:0008006" key="3">
    <source>
        <dbReference type="Google" id="ProtNLM"/>
    </source>
</evidence>
<dbReference type="AlphaFoldDB" id="A0A3N2C1E0"/>
<evidence type="ECO:0000313" key="1">
    <source>
        <dbReference type="EMBL" id="ROR81124.1"/>
    </source>
</evidence>
<reference evidence="1 2" key="1">
    <citation type="submission" date="2018-11" db="EMBL/GenBank/DDBJ databases">
        <title>Sequencing the genomes of 1000 actinobacteria strains.</title>
        <authorList>
            <person name="Klenk H.-P."/>
        </authorList>
    </citation>
    <scope>NUCLEOTIDE SEQUENCE [LARGE SCALE GENOMIC DNA]</scope>
    <source>
        <strain evidence="1 2">DSM 14012</strain>
    </source>
</reference>
<evidence type="ECO:0000313" key="2">
    <source>
        <dbReference type="Proteomes" id="UP000266915"/>
    </source>
</evidence>
<gene>
    <name evidence="1" type="ORF">EDD42_1176</name>
</gene>
<keyword evidence="2" id="KW-1185">Reference proteome</keyword>
<dbReference type="Proteomes" id="UP000266915">
    <property type="component" value="Unassembled WGS sequence"/>
</dbReference>
<name>A0A3N2C1E0_9MICO</name>
<comment type="caution">
    <text evidence="1">The sequence shown here is derived from an EMBL/GenBank/DDBJ whole genome shotgun (WGS) entry which is preliminary data.</text>
</comment>
<sequence length="423" mass="44403">MADQLWKEAIVANIFVKGQKLAQTALGLLRRQVKAPSLFTFKFGIADFRGAEGDVVNIKRPAVLVAREKPWRGDDAIVVDRLANSKIQVALNRHIYSAVALSPEEETLDEIDYVRDVQVPQVNAILDFFENIVVGALRAASFVFGVTFNPASGSAVESDPRKVAIRARKLAQQAHWPLTGRYWLVGANVSEAVASYEKLLDVDTAGLPEALREGVVGRLAGWTIVELDALGEDESYFVHETAVAIANVAPAVPNGVAKGGGVAAGNGLAVTQLWDYDSTYMKDRSIVHAFAGATAVTDPEQAADGSIVRDENDAVVLKFQRAIKVTFGAGGAEKASYTVSITGAPTGGTFTVTVDGQTTDAIPFNASSATIASEINELTGVSGATVTGGAFPGNAKTVTLKERAVVTVTGAFTGGTSPAIAVA</sequence>